<evidence type="ECO:0000313" key="5">
    <source>
        <dbReference type="Proteomes" id="UP000472320"/>
    </source>
</evidence>
<reference evidence="4 5" key="1">
    <citation type="submission" date="2019-11" db="EMBL/GenBank/DDBJ databases">
        <title>Type strains purchased from KCTC, JCM and DSMZ.</title>
        <authorList>
            <person name="Lu H."/>
        </authorList>
    </citation>
    <scope>NUCLEOTIDE SEQUENCE [LARGE SCALE GENOMIC DNA]</scope>
    <source>
        <strain evidence="4 5">JCM 31587</strain>
    </source>
</reference>
<dbReference type="SUPFAM" id="SSF55073">
    <property type="entry name" value="Nucleotide cyclase"/>
    <property type="match status" value="1"/>
</dbReference>
<dbReference type="PROSITE" id="PS50887">
    <property type="entry name" value="GGDEF"/>
    <property type="match status" value="1"/>
</dbReference>
<comment type="caution">
    <text evidence="4">The sequence shown here is derived from an EMBL/GenBank/DDBJ whole genome shotgun (WGS) entry which is preliminary data.</text>
</comment>
<dbReference type="InterPro" id="IPR000160">
    <property type="entry name" value="GGDEF_dom"/>
</dbReference>
<dbReference type="PANTHER" id="PTHR45138:SF9">
    <property type="entry name" value="DIGUANYLATE CYCLASE DGCM-RELATED"/>
    <property type="match status" value="1"/>
</dbReference>
<dbReference type="EMBL" id="WNKX01000003">
    <property type="protein sequence ID" value="MTW10068.1"/>
    <property type="molecule type" value="Genomic_DNA"/>
</dbReference>
<dbReference type="NCBIfam" id="TIGR00254">
    <property type="entry name" value="GGDEF"/>
    <property type="match status" value="1"/>
</dbReference>
<gene>
    <name evidence="4" type="ORF">GM658_05590</name>
</gene>
<dbReference type="Proteomes" id="UP000472320">
    <property type="component" value="Unassembled WGS sequence"/>
</dbReference>
<dbReference type="Pfam" id="PF00990">
    <property type="entry name" value="GGDEF"/>
    <property type="match status" value="1"/>
</dbReference>
<dbReference type="SMART" id="SM00267">
    <property type="entry name" value="GGDEF"/>
    <property type="match status" value="1"/>
</dbReference>
<evidence type="ECO:0000259" key="3">
    <source>
        <dbReference type="PROSITE" id="PS50887"/>
    </source>
</evidence>
<dbReference type="AlphaFoldDB" id="A0A6L6QC24"/>
<comment type="catalytic activity">
    <reaction evidence="2">
        <text>2 GTP = 3',3'-c-di-GMP + 2 diphosphate</text>
        <dbReference type="Rhea" id="RHEA:24898"/>
        <dbReference type="ChEBI" id="CHEBI:33019"/>
        <dbReference type="ChEBI" id="CHEBI:37565"/>
        <dbReference type="ChEBI" id="CHEBI:58805"/>
        <dbReference type="EC" id="2.7.7.65"/>
    </reaction>
</comment>
<dbReference type="InterPro" id="IPR029787">
    <property type="entry name" value="Nucleotide_cyclase"/>
</dbReference>
<evidence type="ECO:0000256" key="1">
    <source>
        <dbReference type="ARBA" id="ARBA00012528"/>
    </source>
</evidence>
<dbReference type="OrthoDB" id="5571399at2"/>
<dbReference type="InterPro" id="IPR050469">
    <property type="entry name" value="Diguanylate_Cyclase"/>
</dbReference>
<dbReference type="Gene3D" id="3.30.70.270">
    <property type="match status" value="1"/>
</dbReference>
<dbReference type="InterPro" id="IPR043128">
    <property type="entry name" value="Rev_trsase/Diguanyl_cyclase"/>
</dbReference>
<sequence length="379" mass="41779">MEKIENMSDAYKAVLPRRKGVQTAAKTNPGTSRPPRKSELLALLRIAKALLCANSVEAALRAVAEGLPGLRPDAILLISSYDSGDSCFYLDTPDGASCLELNHRMCSEVRKLVGSSTYPLPLQAFTLDNGSHVAAPFSHDVNGGYIALSWRVPPEQAAQQLALAFLPRIAELAGVRLNNLLDQLHRDEEVKEQYHAFAATQSRHMEELRVSEHEKVEARELAAQDELTGLQNRRGFLAKSEQCLLIARRQELACAVIFADVDGLKLINDHQGHAAGDALIRDAAGIFNSAFRHADVVGRVGGDEFAAFTFDNATPRAIVERIRKKIAQFNAGRKGDITMSLSIGVINCDIHSEETLAEYLVRADEEMYRYKRQRGRAPH</sequence>
<protein>
    <recommendedName>
        <fullName evidence="1">diguanylate cyclase</fullName>
        <ecNumber evidence="1">2.7.7.65</ecNumber>
    </recommendedName>
</protein>
<dbReference type="EC" id="2.7.7.65" evidence="1"/>
<feature type="domain" description="GGDEF" evidence="3">
    <location>
        <begin position="252"/>
        <end position="379"/>
    </location>
</feature>
<keyword evidence="5" id="KW-1185">Reference proteome</keyword>
<dbReference type="RefSeq" id="WP_155453010.1">
    <property type="nucleotide sequence ID" value="NZ_WNKX01000003.1"/>
</dbReference>
<dbReference type="PANTHER" id="PTHR45138">
    <property type="entry name" value="REGULATORY COMPONENTS OF SENSORY TRANSDUCTION SYSTEM"/>
    <property type="match status" value="1"/>
</dbReference>
<accession>A0A6L6QC24</accession>
<proteinExistence type="predicted"/>
<evidence type="ECO:0000256" key="2">
    <source>
        <dbReference type="ARBA" id="ARBA00034247"/>
    </source>
</evidence>
<name>A0A6L6QC24_9BURK</name>
<organism evidence="4 5">
    <name type="scientific">Massilia eburnea</name>
    <dbReference type="NCBI Taxonomy" id="1776165"/>
    <lineage>
        <taxon>Bacteria</taxon>
        <taxon>Pseudomonadati</taxon>
        <taxon>Pseudomonadota</taxon>
        <taxon>Betaproteobacteria</taxon>
        <taxon>Burkholderiales</taxon>
        <taxon>Oxalobacteraceae</taxon>
        <taxon>Telluria group</taxon>
        <taxon>Massilia</taxon>
    </lineage>
</organism>
<dbReference type="CDD" id="cd01949">
    <property type="entry name" value="GGDEF"/>
    <property type="match status" value="1"/>
</dbReference>
<dbReference type="GO" id="GO:0052621">
    <property type="term" value="F:diguanylate cyclase activity"/>
    <property type="evidence" value="ECO:0007669"/>
    <property type="project" value="UniProtKB-EC"/>
</dbReference>
<evidence type="ECO:0000313" key="4">
    <source>
        <dbReference type="EMBL" id="MTW10068.1"/>
    </source>
</evidence>